<dbReference type="InterPro" id="IPR018060">
    <property type="entry name" value="HTH_AraC"/>
</dbReference>
<feature type="domain" description="HTH araC/xylS-type" evidence="5">
    <location>
        <begin position="245"/>
        <end position="351"/>
    </location>
</feature>
<feature type="transmembrane region" description="Helical" evidence="4">
    <location>
        <begin position="172"/>
        <end position="192"/>
    </location>
</feature>
<feature type="transmembrane region" description="Helical" evidence="4">
    <location>
        <begin position="101"/>
        <end position="124"/>
    </location>
</feature>
<proteinExistence type="predicted"/>
<name>A0A562T079_CHIJA</name>
<dbReference type="SUPFAM" id="SSF46689">
    <property type="entry name" value="Homeodomain-like"/>
    <property type="match status" value="1"/>
</dbReference>
<dbReference type="GO" id="GO:0043565">
    <property type="term" value="F:sequence-specific DNA binding"/>
    <property type="evidence" value="ECO:0007669"/>
    <property type="project" value="InterPro"/>
</dbReference>
<dbReference type="PROSITE" id="PS00041">
    <property type="entry name" value="HTH_ARAC_FAMILY_1"/>
    <property type="match status" value="1"/>
</dbReference>
<evidence type="ECO:0000256" key="3">
    <source>
        <dbReference type="ARBA" id="ARBA00023163"/>
    </source>
</evidence>
<evidence type="ECO:0000256" key="4">
    <source>
        <dbReference type="SAM" id="Phobius"/>
    </source>
</evidence>
<dbReference type="InterPro" id="IPR020449">
    <property type="entry name" value="Tscrpt_reg_AraC-type_HTH"/>
</dbReference>
<reference evidence="6 7" key="1">
    <citation type="journal article" date="2013" name="Stand. Genomic Sci.">
        <title>Genomic Encyclopedia of Type Strains, Phase I: The one thousand microbial genomes (KMG-I) project.</title>
        <authorList>
            <person name="Kyrpides N.C."/>
            <person name="Woyke T."/>
            <person name="Eisen J.A."/>
            <person name="Garrity G."/>
            <person name="Lilburn T.G."/>
            <person name="Beck B.J."/>
            <person name="Whitman W.B."/>
            <person name="Hugenholtz P."/>
            <person name="Klenk H.P."/>
        </authorList>
    </citation>
    <scope>NUCLEOTIDE SEQUENCE [LARGE SCALE GENOMIC DNA]</scope>
    <source>
        <strain evidence="6 7">DSM 13484</strain>
    </source>
</reference>
<evidence type="ECO:0000259" key="5">
    <source>
        <dbReference type="PROSITE" id="PS01124"/>
    </source>
</evidence>
<organism evidence="6 7">
    <name type="scientific">Chitinophaga japonensis</name>
    <name type="common">Flexibacter japonensis</name>
    <dbReference type="NCBI Taxonomy" id="104662"/>
    <lineage>
        <taxon>Bacteria</taxon>
        <taxon>Pseudomonadati</taxon>
        <taxon>Bacteroidota</taxon>
        <taxon>Chitinophagia</taxon>
        <taxon>Chitinophagales</taxon>
        <taxon>Chitinophagaceae</taxon>
        <taxon>Chitinophaga</taxon>
    </lineage>
</organism>
<dbReference type="PRINTS" id="PR00032">
    <property type="entry name" value="HTHARAC"/>
</dbReference>
<feature type="transmembrane region" description="Helical" evidence="4">
    <location>
        <begin position="130"/>
        <end position="151"/>
    </location>
</feature>
<comment type="caution">
    <text evidence="6">The sequence shown here is derived from an EMBL/GenBank/DDBJ whole genome shotgun (WGS) entry which is preliminary data.</text>
</comment>
<sequence length="356" mass="40292">MTAMTFGNNLLFFFSALGAFNGLIAGTYFLCFTAKRTLSNYFLGGLLMALSIRIGKSVAYFFDHDLPRTVLQLGLTACLFIGPFLYCFVKTEIQQVRKLPVSWRVQLLAWSAVMLVTGLVFPYAHFPRLWTHYMIPAIYLQWGIYIALTAASVQSLFKKIRGGEKLKPFEKWILTICATIFLLFTAYVWAYANITKGSYIIGPLYFSLVTYLVIFILLHRKKANDLSSFAAQKYGDRKLDEEDAQRIIAQLHKVMSGQALFRNPRLKVGDLAREVNIPGHQLSRILNDSLQKNFTLFVNEYRVAAACKMLSSGTNFTIAAVGEEVGFNSKSTFFAAFKKIKGLTPNEYMREITPDL</sequence>
<keyword evidence="1" id="KW-0805">Transcription regulation</keyword>
<dbReference type="Gene3D" id="1.10.10.60">
    <property type="entry name" value="Homeodomain-like"/>
    <property type="match status" value="1"/>
</dbReference>
<dbReference type="PANTHER" id="PTHR43280:SF29">
    <property type="entry name" value="ARAC-FAMILY TRANSCRIPTIONAL REGULATOR"/>
    <property type="match status" value="1"/>
</dbReference>
<dbReference type="Proteomes" id="UP000316778">
    <property type="component" value="Unassembled WGS sequence"/>
</dbReference>
<keyword evidence="7" id="KW-1185">Reference proteome</keyword>
<dbReference type="InterPro" id="IPR009057">
    <property type="entry name" value="Homeodomain-like_sf"/>
</dbReference>
<dbReference type="SMART" id="SM00342">
    <property type="entry name" value="HTH_ARAC"/>
    <property type="match status" value="1"/>
</dbReference>
<dbReference type="InterPro" id="IPR018062">
    <property type="entry name" value="HTH_AraC-typ_CS"/>
</dbReference>
<evidence type="ECO:0000313" key="6">
    <source>
        <dbReference type="EMBL" id="TWI86708.1"/>
    </source>
</evidence>
<dbReference type="Pfam" id="PF12833">
    <property type="entry name" value="HTH_18"/>
    <property type="match status" value="1"/>
</dbReference>
<evidence type="ECO:0000313" key="7">
    <source>
        <dbReference type="Proteomes" id="UP000316778"/>
    </source>
</evidence>
<feature type="transmembrane region" description="Helical" evidence="4">
    <location>
        <begin position="198"/>
        <end position="218"/>
    </location>
</feature>
<dbReference type="GO" id="GO:0003700">
    <property type="term" value="F:DNA-binding transcription factor activity"/>
    <property type="evidence" value="ECO:0007669"/>
    <property type="project" value="InterPro"/>
</dbReference>
<dbReference type="PROSITE" id="PS01124">
    <property type="entry name" value="HTH_ARAC_FAMILY_2"/>
    <property type="match status" value="1"/>
</dbReference>
<keyword evidence="3" id="KW-0804">Transcription</keyword>
<keyword evidence="2" id="KW-0238">DNA-binding</keyword>
<evidence type="ECO:0000256" key="1">
    <source>
        <dbReference type="ARBA" id="ARBA00023015"/>
    </source>
</evidence>
<feature type="transmembrane region" description="Helical" evidence="4">
    <location>
        <begin position="68"/>
        <end position="89"/>
    </location>
</feature>
<evidence type="ECO:0000256" key="2">
    <source>
        <dbReference type="ARBA" id="ARBA00023125"/>
    </source>
</evidence>
<keyword evidence="4" id="KW-1133">Transmembrane helix</keyword>
<feature type="transmembrane region" description="Helical" evidence="4">
    <location>
        <begin position="12"/>
        <end position="34"/>
    </location>
</feature>
<protein>
    <submittedName>
        <fullName evidence="6">Helix-turn-helix protein</fullName>
    </submittedName>
</protein>
<accession>A0A562T079</accession>
<dbReference type="AlphaFoldDB" id="A0A562T079"/>
<gene>
    <name evidence="6" type="ORF">LX66_3971</name>
</gene>
<keyword evidence="4" id="KW-0472">Membrane</keyword>
<keyword evidence="4" id="KW-0812">Transmembrane</keyword>
<feature type="transmembrane region" description="Helical" evidence="4">
    <location>
        <begin position="41"/>
        <end position="62"/>
    </location>
</feature>
<dbReference type="EMBL" id="VLLG01000004">
    <property type="protein sequence ID" value="TWI86708.1"/>
    <property type="molecule type" value="Genomic_DNA"/>
</dbReference>
<dbReference type="PANTHER" id="PTHR43280">
    <property type="entry name" value="ARAC-FAMILY TRANSCRIPTIONAL REGULATOR"/>
    <property type="match status" value="1"/>
</dbReference>